<reference evidence="2" key="1">
    <citation type="submission" date="2014-09" db="EMBL/GenBank/DDBJ databases">
        <authorList>
            <person name="Magalhaes I.L.F."/>
            <person name="Oliveira U."/>
            <person name="Santos F.R."/>
            <person name="Vidigal T.H.D.A."/>
            <person name="Brescovit A.D."/>
            <person name="Santos A.J."/>
        </authorList>
    </citation>
    <scope>NUCLEOTIDE SEQUENCE</scope>
    <source>
        <tissue evidence="2">Shoot tissue taken approximately 20 cm above the soil surface</tissue>
    </source>
</reference>
<name>A0A0A8Y427_ARUDO</name>
<feature type="region of interest" description="Disordered" evidence="1">
    <location>
        <begin position="1"/>
        <end position="24"/>
    </location>
</feature>
<evidence type="ECO:0000313" key="2">
    <source>
        <dbReference type="EMBL" id="JAD20599.1"/>
    </source>
</evidence>
<reference evidence="2" key="2">
    <citation type="journal article" date="2015" name="Data Brief">
        <title>Shoot transcriptome of the giant reed, Arundo donax.</title>
        <authorList>
            <person name="Barrero R.A."/>
            <person name="Guerrero F.D."/>
            <person name="Moolhuijzen P."/>
            <person name="Goolsby J.A."/>
            <person name="Tidwell J."/>
            <person name="Bellgard S.E."/>
            <person name="Bellgard M.I."/>
        </authorList>
    </citation>
    <scope>NUCLEOTIDE SEQUENCE</scope>
    <source>
        <tissue evidence="2">Shoot tissue taken approximately 20 cm above the soil surface</tissue>
    </source>
</reference>
<organism evidence="2">
    <name type="scientific">Arundo donax</name>
    <name type="common">Giant reed</name>
    <name type="synonym">Donax arundinaceus</name>
    <dbReference type="NCBI Taxonomy" id="35708"/>
    <lineage>
        <taxon>Eukaryota</taxon>
        <taxon>Viridiplantae</taxon>
        <taxon>Streptophyta</taxon>
        <taxon>Embryophyta</taxon>
        <taxon>Tracheophyta</taxon>
        <taxon>Spermatophyta</taxon>
        <taxon>Magnoliopsida</taxon>
        <taxon>Liliopsida</taxon>
        <taxon>Poales</taxon>
        <taxon>Poaceae</taxon>
        <taxon>PACMAD clade</taxon>
        <taxon>Arundinoideae</taxon>
        <taxon>Arundineae</taxon>
        <taxon>Arundo</taxon>
    </lineage>
</organism>
<protein>
    <submittedName>
        <fullName evidence="2">Uncharacterized protein</fullName>
    </submittedName>
</protein>
<evidence type="ECO:0000256" key="1">
    <source>
        <dbReference type="SAM" id="MobiDB-lite"/>
    </source>
</evidence>
<dbReference type="AlphaFoldDB" id="A0A0A8Y427"/>
<accession>A0A0A8Y427</accession>
<dbReference type="EMBL" id="GBRH01277296">
    <property type="protein sequence ID" value="JAD20599.1"/>
    <property type="molecule type" value="Transcribed_RNA"/>
</dbReference>
<sequence length="51" mass="5503">MYASWMLRSTTPPPSPVTSPHFTASSWASGNPTTALLSMDRNTCTFHDSAS</sequence>
<proteinExistence type="predicted"/>